<evidence type="ECO:0000256" key="1">
    <source>
        <dbReference type="SAM" id="Phobius"/>
    </source>
</evidence>
<evidence type="ECO:0008006" key="6">
    <source>
        <dbReference type="Google" id="ProtNLM"/>
    </source>
</evidence>
<feature type="transmembrane region" description="Helical" evidence="1">
    <location>
        <begin position="21"/>
        <end position="44"/>
    </location>
</feature>
<dbReference type="InterPro" id="IPR039448">
    <property type="entry name" value="Beta_helix"/>
</dbReference>
<evidence type="ECO:0000259" key="2">
    <source>
        <dbReference type="Pfam" id="PF00149"/>
    </source>
</evidence>
<keyword evidence="1" id="KW-1133">Transmembrane helix</keyword>
<reference evidence="4 5" key="1">
    <citation type="journal article" date="2015" name="Nature">
        <title>rRNA introns, odd ribosomes, and small enigmatic genomes across a large radiation of phyla.</title>
        <authorList>
            <person name="Brown C.T."/>
            <person name="Hug L.A."/>
            <person name="Thomas B.C."/>
            <person name="Sharon I."/>
            <person name="Castelle C.J."/>
            <person name="Singh A."/>
            <person name="Wilkins M.J."/>
            <person name="Williams K.H."/>
            <person name="Banfield J.F."/>
        </authorList>
    </citation>
    <scope>NUCLEOTIDE SEQUENCE [LARGE SCALE GENOMIC DNA]</scope>
</reference>
<dbReference type="SUPFAM" id="SSF51126">
    <property type="entry name" value="Pectin lyase-like"/>
    <property type="match status" value="1"/>
</dbReference>
<keyword evidence="1" id="KW-0812">Transmembrane</keyword>
<dbReference type="Gene3D" id="3.60.21.10">
    <property type="match status" value="1"/>
</dbReference>
<dbReference type="Pfam" id="PF08757">
    <property type="entry name" value="CotH"/>
    <property type="match status" value="1"/>
</dbReference>
<dbReference type="InterPro" id="IPR012334">
    <property type="entry name" value="Pectin_lyas_fold"/>
</dbReference>
<evidence type="ECO:0000259" key="3">
    <source>
        <dbReference type="Pfam" id="PF13229"/>
    </source>
</evidence>
<dbReference type="PANTHER" id="PTHR43143">
    <property type="entry name" value="METALLOPHOSPHOESTERASE, CALCINEURIN SUPERFAMILY"/>
    <property type="match status" value="1"/>
</dbReference>
<comment type="caution">
    <text evidence="4">The sequence shown here is derived from an EMBL/GenBank/DDBJ whole genome shotgun (WGS) entry which is preliminary data.</text>
</comment>
<feature type="domain" description="Right handed beta helix" evidence="3">
    <location>
        <begin position="1081"/>
        <end position="1233"/>
    </location>
</feature>
<proteinExistence type="predicted"/>
<dbReference type="GO" id="GO:0016787">
    <property type="term" value="F:hydrolase activity"/>
    <property type="evidence" value="ECO:0007669"/>
    <property type="project" value="InterPro"/>
</dbReference>
<dbReference type="EMBL" id="LBTJ01000002">
    <property type="protein sequence ID" value="KKQ38826.1"/>
    <property type="molecule type" value="Genomic_DNA"/>
</dbReference>
<dbReference type="Proteomes" id="UP000034471">
    <property type="component" value="Unassembled WGS sequence"/>
</dbReference>
<accession>A0A0G0KE07</accession>
<evidence type="ECO:0000313" key="5">
    <source>
        <dbReference type="Proteomes" id="UP000034471"/>
    </source>
</evidence>
<dbReference type="InterPro" id="IPR004843">
    <property type="entry name" value="Calcineurin-like_PHP"/>
</dbReference>
<name>A0A0G0KE07_9BACT</name>
<dbReference type="InterPro" id="IPR006626">
    <property type="entry name" value="PbH1"/>
</dbReference>
<dbReference type="SUPFAM" id="SSF56300">
    <property type="entry name" value="Metallo-dependent phosphatases"/>
    <property type="match status" value="1"/>
</dbReference>
<sequence length="1337" mass="151188">MRYYPIYKTFEKKVQYIIHRYIKGSLFKYFILIVAIFSILYLGVRNQKNGEDTYSSKNSSFAFTGHVYANPDEFTYILEDIHDKNISTLLLGGDAENNVLDKVQEYEKKYGINIFVSPGNHEIQDDAGAKSFYEKFGNYRYIDKDGLNIIVLNSMNTDAPPYPHGGVGIAGKQLAFLKEQLEELKDKPVILVMHHAFWAPDLTEKDLQKMVPKAKLSEGINIREIQFPANDTGTNSWMKDVHPLLVRHGNVHVFAGDASLTTILEKDGVNYYTSGLRQPTKEVWVKDKLQSYLQCNQTQGSIYCNIIFFDKNTPQSTAKGNYSEFTVVLSKLITEPSIGMTMDLAGMDVPNGLSGVTYFTVEKNENACEFPGFGLLVTGEGIYEQSKGFEGIDISPSKRFYFINSQPTSADTIKNLKYYLFQNPGNLCSSYKVDFFTADFNKSLKPLRKPVDRYDINIDQKEYDKLLAAIPEDSKDRYNSNFQFPSVKARLTHKNNSYDIKIKNRGGTSHHWANDKKSYTVNFTDDFKHNDKLLFYIPDKRAYIGEYLVNKLARSIDLPALDGKIAGLNINGISHGVYYVSEDFDRYFLAKRNFTEANIYNTDPYQNPKEFTTEAISKEMILSTLKDFEGFYDRDADYFLAVIKKDVPELEKSWKYYFDPDNLSKILALYSLSGTAHYDFHNIVFYINPADGRIYFFPWDFMNYTHVGDLQRPGLKEFPNDYLNVNQLFSKLLEVPEVRNKRNNAIYKYSDALIQRLNKFEETELIGLISEFMADPTTTYYVGDGNKPSFVTYLQIPSILKSNIQYLNNKIEMTKVKGFVDSTGTILLQTDSFHGIRIKRLIVSGLIGEVFQSVKVNTIPLVSADFTVQKKTDGSQEIIFNTDVIISPKLTYKDEFATPIYLGQGLMEIDLQTIDGEPFSAISVEVENPATQETQIVPLTRNMGNTQFTSPKAAVVTTQAPFTHPLLKEVETGKFTFIDSDVHISTDLIIPKGIILEIQPGSKIKFDKNTSLISYGKVIAKGKNGDPIIFTPIDPDKPWGVVALVQEDASGIFDHTIFEYGNDATTKNRVYASGMLSGYYSDVTITNSIFRYANLRAGDDAVNIKYGKAVIQNSRFYENSYDAMDLDFVKQGSIVSGNLFEDNGNDGIDISGTVDLVIKDNLIKRSGDKGISVGEDSHISIINNFIEYTQMGVAVKDNSTVILNHNNMTNNTVGVAAYNKKELFGGGHIKVYNTLFEDNKQDFGLETISKRDWRFLDSDYLSSIEVINSQYRLTGKETKELIKESKKSVSKRDALESLLKGQLTTAKGTYATLKDTASRMKEYDSTDISKPVGVVPK</sequence>
<dbReference type="Pfam" id="PF13229">
    <property type="entry name" value="Beta_helix"/>
    <property type="match status" value="1"/>
</dbReference>
<organism evidence="4 5">
    <name type="scientific">Candidatus Roizmanbacteria bacterium GW2011_GWA2_37_7</name>
    <dbReference type="NCBI Taxonomy" id="1618481"/>
    <lineage>
        <taxon>Bacteria</taxon>
        <taxon>Candidatus Roizmaniibacteriota</taxon>
    </lineage>
</organism>
<gene>
    <name evidence="4" type="ORF">US54_C0002G0014</name>
</gene>
<dbReference type="InterPro" id="IPR029052">
    <property type="entry name" value="Metallo-depent_PP-like"/>
</dbReference>
<feature type="domain" description="Calcineurin-like phosphoesterase" evidence="2">
    <location>
        <begin position="69"/>
        <end position="199"/>
    </location>
</feature>
<dbReference type="STRING" id="1618481.US54_C0002G0014"/>
<dbReference type="Gene3D" id="2.160.20.10">
    <property type="entry name" value="Single-stranded right-handed beta-helix, Pectin lyase-like"/>
    <property type="match status" value="1"/>
</dbReference>
<keyword evidence="1" id="KW-0472">Membrane</keyword>
<protein>
    <recommendedName>
        <fullName evidence="6">Right handed beta helix domain-containing protein</fullName>
    </recommendedName>
</protein>
<dbReference type="Pfam" id="PF00149">
    <property type="entry name" value="Metallophos"/>
    <property type="match status" value="1"/>
</dbReference>
<dbReference type="SMART" id="SM00710">
    <property type="entry name" value="PbH1"/>
    <property type="match status" value="5"/>
</dbReference>
<dbReference type="InterPro" id="IPR011050">
    <property type="entry name" value="Pectin_lyase_fold/virulence"/>
</dbReference>
<dbReference type="InterPro" id="IPR014867">
    <property type="entry name" value="Spore_coat_CotH_CotH2/3/7"/>
</dbReference>
<dbReference type="PANTHER" id="PTHR43143:SF1">
    <property type="entry name" value="SERINE_THREONINE-PROTEIN PHOSPHATASE CPPED1"/>
    <property type="match status" value="1"/>
</dbReference>
<dbReference type="InterPro" id="IPR051918">
    <property type="entry name" value="STPP_CPPED1"/>
</dbReference>
<evidence type="ECO:0000313" key="4">
    <source>
        <dbReference type="EMBL" id="KKQ38826.1"/>
    </source>
</evidence>